<dbReference type="AlphaFoldDB" id="A0A5S5BUV7"/>
<keyword evidence="3" id="KW-1185">Reference proteome</keyword>
<dbReference type="EMBL" id="VNHS01000012">
    <property type="protein sequence ID" value="TYP70096.1"/>
    <property type="molecule type" value="Genomic_DNA"/>
</dbReference>
<name>A0A5S5BUV7_9BACL</name>
<reference evidence="2 3" key="1">
    <citation type="submission" date="2019-07" db="EMBL/GenBank/DDBJ databases">
        <title>Genomic Encyclopedia of Type Strains, Phase III (KMG-III): the genomes of soil and plant-associated and newly described type strains.</title>
        <authorList>
            <person name="Whitman W."/>
        </authorList>
    </citation>
    <scope>NUCLEOTIDE SEQUENCE [LARGE SCALE GENOMIC DNA]</scope>
    <source>
        <strain evidence="2 3">BL24</strain>
    </source>
</reference>
<dbReference type="CDD" id="cd10941">
    <property type="entry name" value="CE4_PuuE_HpPgdA_like_2"/>
    <property type="match status" value="1"/>
</dbReference>
<dbReference type="InterPro" id="IPR045235">
    <property type="entry name" value="PuuE_HpPgdA-like"/>
</dbReference>
<dbReference type="PANTHER" id="PTHR47561">
    <property type="entry name" value="POLYSACCHARIDE DEACETYLASE FAMILY PROTEIN (AFU_ORTHOLOGUE AFUA_6G05030)"/>
    <property type="match status" value="1"/>
</dbReference>
<proteinExistence type="predicted"/>
<sequence length="290" mass="32524">MLNALTVDVEDYYMTNGLDIPSSEWHRYEDRVAQSTADVLELFARHGARGTFFILGCVAQRHPSLVEDIARGGHEIASHGGWHRLVTSQTLEEFRADVRFSKEVLEGITGRKVELYRAPSWSISPERYEALHILAEEGFRCDSSLQPFRTPLSGVAGAPRAPFRPLVNGRLTGLTEFPPSVAEVNGVAVPFSGGFYLRALPYGFVKWALKRVNRSRPGMIYSHPWEFDLGQPRLPAPPHIRLVQYYGLAAMRPKLTRLLQDFEFAPLGELIRERTYPIHELVTPAAGAAT</sequence>
<dbReference type="GO" id="GO:0005975">
    <property type="term" value="P:carbohydrate metabolic process"/>
    <property type="evidence" value="ECO:0007669"/>
    <property type="project" value="InterPro"/>
</dbReference>
<protein>
    <submittedName>
        <fullName evidence="2">Polysaccharide deacetylase family protein (PEP-CTERM system associated)</fullName>
    </submittedName>
</protein>
<dbReference type="GO" id="GO:0016810">
    <property type="term" value="F:hydrolase activity, acting on carbon-nitrogen (but not peptide) bonds"/>
    <property type="evidence" value="ECO:0007669"/>
    <property type="project" value="InterPro"/>
</dbReference>
<feature type="domain" description="NodB homology" evidence="1">
    <location>
        <begin position="22"/>
        <end position="290"/>
    </location>
</feature>
<organism evidence="2 3">
    <name type="scientific">Paenibacillus methanolicus</name>
    <dbReference type="NCBI Taxonomy" id="582686"/>
    <lineage>
        <taxon>Bacteria</taxon>
        <taxon>Bacillati</taxon>
        <taxon>Bacillota</taxon>
        <taxon>Bacilli</taxon>
        <taxon>Bacillales</taxon>
        <taxon>Paenibacillaceae</taxon>
        <taxon>Paenibacillus</taxon>
    </lineage>
</organism>
<accession>A0A5S5BUV7</accession>
<dbReference type="OrthoDB" id="9806342at2"/>
<gene>
    <name evidence="2" type="ORF">BCM02_11274</name>
</gene>
<evidence type="ECO:0000313" key="3">
    <source>
        <dbReference type="Proteomes" id="UP000323257"/>
    </source>
</evidence>
<dbReference type="PANTHER" id="PTHR47561:SF1">
    <property type="entry name" value="POLYSACCHARIDE DEACETYLASE FAMILY PROTEIN (AFU_ORTHOLOGUE AFUA_6G05030)"/>
    <property type="match status" value="1"/>
</dbReference>
<dbReference type="InterPro" id="IPR011330">
    <property type="entry name" value="Glyco_hydro/deAcase_b/a-brl"/>
</dbReference>
<dbReference type="PROSITE" id="PS51677">
    <property type="entry name" value="NODB"/>
    <property type="match status" value="1"/>
</dbReference>
<comment type="caution">
    <text evidence="2">The sequence shown here is derived from an EMBL/GenBank/DDBJ whole genome shotgun (WGS) entry which is preliminary data.</text>
</comment>
<dbReference type="InterPro" id="IPR022560">
    <property type="entry name" value="DUF3473"/>
</dbReference>
<dbReference type="Pfam" id="PF01522">
    <property type="entry name" value="Polysacc_deac_1"/>
    <property type="match status" value="1"/>
</dbReference>
<dbReference type="InterPro" id="IPR002509">
    <property type="entry name" value="NODB_dom"/>
</dbReference>
<dbReference type="Proteomes" id="UP000323257">
    <property type="component" value="Unassembled WGS sequence"/>
</dbReference>
<dbReference type="RefSeq" id="WP_148932456.1">
    <property type="nucleotide sequence ID" value="NZ_VNHS01000012.1"/>
</dbReference>
<evidence type="ECO:0000259" key="1">
    <source>
        <dbReference type="PROSITE" id="PS51677"/>
    </source>
</evidence>
<dbReference type="SUPFAM" id="SSF88713">
    <property type="entry name" value="Glycoside hydrolase/deacetylase"/>
    <property type="match status" value="1"/>
</dbReference>
<evidence type="ECO:0000313" key="2">
    <source>
        <dbReference type="EMBL" id="TYP70096.1"/>
    </source>
</evidence>
<dbReference type="Pfam" id="PF11959">
    <property type="entry name" value="DUF3473"/>
    <property type="match status" value="1"/>
</dbReference>
<dbReference type="Gene3D" id="3.20.20.370">
    <property type="entry name" value="Glycoside hydrolase/deacetylase"/>
    <property type="match status" value="1"/>
</dbReference>